<organism evidence="1 2">
    <name type="scientific">Phnomibacter ginsenosidimutans</name>
    <dbReference type="NCBI Taxonomy" id="2676868"/>
    <lineage>
        <taxon>Bacteria</taxon>
        <taxon>Pseudomonadati</taxon>
        <taxon>Bacteroidota</taxon>
        <taxon>Chitinophagia</taxon>
        <taxon>Chitinophagales</taxon>
        <taxon>Chitinophagaceae</taxon>
        <taxon>Phnomibacter</taxon>
    </lineage>
</organism>
<gene>
    <name evidence="1" type="ORF">GLV81_08760</name>
</gene>
<keyword evidence="2" id="KW-1185">Reference proteome</keyword>
<sequence>MHLNQQRIYHTIVSYYNFNNNLGLKETPWVKTAYWHQPCKDQIPVYWAGTRWDYNGTTRTPKEGSIACGYFVCTVLKQLGFDIPVVKYSQASSSVMIKALCRNIQRFGSYATFISYMENWPANTAYIVGLDFHTGFLVKTKTATSLLHSYYIYKVGVIKEDIHTADALSSSKSFMVGEISSSQKLLRIFMQH</sequence>
<dbReference type="EMBL" id="CP046566">
    <property type="protein sequence ID" value="QGW28172.1"/>
    <property type="molecule type" value="Genomic_DNA"/>
</dbReference>
<proteinExistence type="predicted"/>
<accession>A0A6I6GML5</accession>
<reference evidence="1 2" key="1">
    <citation type="submission" date="2019-11" db="EMBL/GenBank/DDBJ databases">
        <authorList>
            <person name="Im W.T."/>
        </authorList>
    </citation>
    <scope>NUCLEOTIDE SEQUENCE [LARGE SCALE GENOMIC DNA]</scope>
    <source>
        <strain evidence="1 2">SB-02</strain>
    </source>
</reference>
<evidence type="ECO:0000313" key="2">
    <source>
        <dbReference type="Proteomes" id="UP000426027"/>
    </source>
</evidence>
<protein>
    <submittedName>
        <fullName evidence="1">Uncharacterized protein</fullName>
    </submittedName>
</protein>
<dbReference type="Proteomes" id="UP000426027">
    <property type="component" value="Chromosome"/>
</dbReference>
<dbReference type="AlphaFoldDB" id="A0A6I6GML5"/>
<name>A0A6I6GML5_9BACT</name>
<dbReference type="KEGG" id="fls:GLV81_08760"/>
<dbReference type="RefSeq" id="WP_157478531.1">
    <property type="nucleotide sequence ID" value="NZ_CP046566.1"/>
</dbReference>
<evidence type="ECO:0000313" key="1">
    <source>
        <dbReference type="EMBL" id="QGW28172.1"/>
    </source>
</evidence>